<proteinExistence type="predicted"/>
<comment type="caution">
    <text evidence="3">The sequence shown here is derived from an EMBL/GenBank/DDBJ whole genome shotgun (WGS) entry which is preliminary data.</text>
</comment>
<feature type="chain" id="PRO_5023853038" evidence="2">
    <location>
        <begin position="21"/>
        <end position="104"/>
    </location>
</feature>
<evidence type="ECO:0000256" key="1">
    <source>
        <dbReference type="SAM" id="MobiDB-lite"/>
    </source>
</evidence>
<accession>A0A5J9SYU2</accession>
<gene>
    <name evidence="3" type="ORF">EJB05_50260</name>
</gene>
<keyword evidence="4" id="KW-1185">Reference proteome</keyword>
<dbReference type="Proteomes" id="UP000324897">
    <property type="component" value="Unassembled WGS sequence"/>
</dbReference>
<dbReference type="AlphaFoldDB" id="A0A5J9SYU2"/>
<evidence type="ECO:0000313" key="4">
    <source>
        <dbReference type="Proteomes" id="UP000324897"/>
    </source>
</evidence>
<name>A0A5J9SYU2_9POAL</name>
<feature type="region of interest" description="Disordered" evidence="1">
    <location>
        <begin position="42"/>
        <end position="65"/>
    </location>
</feature>
<evidence type="ECO:0000313" key="3">
    <source>
        <dbReference type="EMBL" id="TVU04167.1"/>
    </source>
</evidence>
<evidence type="ECO:0000256" key="2">
    <source>
        <dbReference type="SAM" id="SignalP"/>
    </source>
</evidence>
<feature type="compositionally biased region" description="Polar residues" evidence="1">
    <location>
        <begin position="49"/>
        <end position="62"/>
    </location>
</feature>
<organism evidence="3 4">
    <name type="scientific">Eragrostis curvula</name>
    <name type="common">weeping love grass</name>
    <dbReference type="NCBI Taxonomy" id="38414"/>
    <lineage>
        <taxon>Eukaryota</taxon>
        <taxon>Viridiplantae</taxon>
        <taxon>Streptophyta</taxon>
        <taxon>Embryophyta</taxon>
        <taxon>Tracheophyta</taxon>
        <taxon>Spermatophyta</taxon>
        <taxon>Magnoliopsida</taxon>
        <taxon>Liliopsida</taxon>
        <taxon>Poales</taxon>
        <taxon>Poaceae</taxon>
        <taxon>PACMAD clade</taxon>
        <taxon>Chloridoideae</taxon>
        <taxon>Eragrostideae</taxon>
        <taxon>Eragrostidinae</taxon>
        <taxon>Eragrostis</taxon>
    </lineage>
</organism>
<dbReference type="Gramene" id="TVU04167">
    <property type="protein sequence ID" value="TVU04167"/>
    <property type="gene ID" value="EJB05_50260"/>
</dbReference>
<protein>
    <submittedName>
        <fullName evidence="3">Uncharacterized protein</fullName>
    </submittedName>
</protein>
<reference evidence="3 4" key="1">
    <citation type="journal article" date="2019" name="Sci. Rep.">
        <title>A high-quality genome of Eragrostis curvula grass provides insights into Poaceae evolution and supports new strategies to enhance forage quality.</title>
        <authorList>
            <person name="Carballo J."/>
            <person name="Santos B.A.C.M."/>
            <person name="Zappacosta D."/>
            <person name="Garbus I."/>
            <person name="Selva J.P."/>
            <person name="Gallo C.A."/>
            <person name="Diaz A."/>
            <person name="Albertini E."/>
            <person name="Caccamo M."/>
            <person name="Echenique V."/>
        </authorList>
    </citation>
    <scope>NUCLEOTIDE SEQUENCE [LARGE SCALE GENOMIC DNA]</scope>
    <source>
        <strain evidence="4">cv. Victoria</strain>
        <tissue evidence="3">Leaf</tissue>
    </source>
</reference>
<dbReference type="EMBL" id="RWGY01000088">
    <property type="protein sequence ID" value="TVU04167.1"/>
    <property type="molecule type" value="Genomic_DNA"/>
</dbReference>
<sequence>MAPATAAAAAPIWPTPLACALPTLDTSAFLLDHAAVAALPAPVKEEKSSSGGASPVTASGTSAAAVEPEEDDCSLLLNLEAMESCAAPAFVFDGFPTLESWGIM</sequence>
<dbReference type="OrthoDB" id="780868at2759"/>
<feature type="signal peptide" evidence="2">
    <location>
        <begin position="1"/>
        <end position="20"/>
    </location>
</feature>
<keyword evidence="2" id="KW-0732">Signal</keyword>
<feature type="non-terminal residue" evidence="3">
    <location>
        <position position="1"/>
    </location>
</feature>